<organism evidence="1 2">
    <name type="scientific">Smallanthus sonchifolius</name>
    <dbReference type="NCBI Taxonomy" id="185202"/>
    <lineage>
        <taxon>Eukaryota</taxon>
        <taxon>Viridiplantae</taxon>
        <taxon>Streptophyta</taxon>
        <taxon>Embryophyta</taxon>
        <taxon>Tracheophyta</taxon>
        <taxon>Spermatophyta</taxon>
        <taxon>Magnoliopsida</taxon>
        <taxon>eudicotyledons</taxon>
        <taxon>Gunneridae</taxon>
        <taxon>Pentapetalae</taxon>
        <taxon>asterids</taxon>
        <taxon>campanulids</taxon>
        <taxon>Asterales</taxon>
        <taxon>Asteraceae</taxon>
        <taxon>Asteroideae</taxon>
        <taxon>Heliantheae alliance</taxon>
        <taxon>Millerieae</taxon>
        <taxon>Smallanthus</taxon>
    </lineage>
</organism>
<evidence type="ECO:0000313" key="1">
    <source>
        <dbReference type="EMBL" id="KAI3801699.1"/>
    </source>
</evidence>
<reference evidence="1 2" key="2">
    <citation type="journal article" date="2022" name="Mol. Ecol. Resour.">
        <title>The genomes of chicory, endive, great burdock and yacon provide insights into Asteraceae paleo-polyploidization history and plant inulin production.</title>
        <authorList>
            <person name="Fan W."/>
            <person name="Wang S."/>
            <person name="Wang H."/>
            <person name="Wang A."/>
            <person name="Jiang F."/>
            <person name="Liu H."/>
            <person name="Zhao H."/>
            <person name="Xu D."/>
            <person name="Zhang Y."/>
        </authorList>
    </citation>
    <scope>NUCLEOTIDE SEQUENCE [LARGE SCALE GENOMIC DNA]</scope>
    <source>
        <strain evidence="2">cv. Yunnan</strain>
        <tissue evidence="1">Leaves</tissue>
    </source>
</reference>
<comment type="caution">
    <text evidence="1">The sequence shown here is derived from an EMBL/GenBank/DDBJ whole genome shotgun (WGS) entry which is preliminary data.</text>
</comment>
<keyword evidence="2" id="KW-1185">Reference proteome</keyword>
<sequence length="83" mass="9238">MWWGVAGGGGGPAVGFSRNVEFTHTFTRLNPPSDDCGSRRRTGTKRIKLFEVPCGLLFSEDFSDDEKMAMGEGIMVFYHSLYL</sequence>
<name>A0ACB9I0I5_9ASTR</name>
<dbReference type="Proteomes" id="UP001056120">
    <property type="component" value="Linkage Group LG10"/>
</dbReference>
<dbReference type="EMBL" id="CM042027">
    <property type="protein sequence ID" value="KAI3801699.1"/>
    <property type="molecule type" value="Genomic_DNA"/>
</dbReference>
<evidence type="ECO:0000313" key="2">
    <source>
        <dbReference type="Proteomes" id="UP001056120"/>
    </source>
</evidence>
<protein>
    <submittedName>
        <fullName evidence="1">Uncharacterized protein</fullName>
    </submittedName>
</protein>
<accession>A0ACB9I0I5</accession>
<reference evidence="2" key="1">
    <citation type="journal article" date="2022" name="Mol. Ecol. Resour.">
        <title>The genomes of chicory, endive, great burdock and yacon provide insights into Asteraceae palaeo-polyploidization history and plant inulin production.</title>
        <authorList>
            <person name="Fan W."/>
            <person name="Wang S."/>
            <person name="Wang H."/>
            <person name="Wang A."/>
            <person name="Jiang F."/>
            <person name="Liu H."/>
            <person name="Zhao H."/>
            <person name="Xu D."/>
            <person name="Zhang Y."/>
        </authorList>
    </citation>
    <scope>NUCLEOTIDE SEQUENCE [LARGE SCALE GENOMIC DNA]</scope>
    <source>
        <strain evidence="2">cv. Yunnan</strain>
    </source>
</reference>
<proteinExistence type="predicted"/>
<gene>
    <name evidence="1" type="ORF">L1987_29811</name>
</gene>